<dbReference type="PANTHER" id="PTHR12080">
    <property type="entry name" value="SIGNALING LYMPHOCYTIC ACTIVATION MOLECULE"/>
    <property type="match status" value="1"/>
</dbReference>
<name>A0A9D3M373_ANGAN</name>
<dbReference type="Gene3D" id="2.60.40.10">
    <property type="entry name" value="Immunoglobulins"/>
    <property type="match status" value="1"/>
</dbReference>
<comment type="caution">
    <text evidence="5">The sequence shown here is derived from an EMBL/GenBank/DDBJ whole genome shotgun (WGS) entry which is preliminary data.</text>
</comment>
<dbReference type="GO" id="GO:0005911">
    <property type="term" value="C:cell-cell junction"/>
    <property type="evidence" value="ECO:0007669"/>
    <property type="project" value="TreeGrafter"/>
</dbReference>
<gene>
    <name evidence="5" type="ORF">ANANG_G00169620</name>
</gene>
<keyword evidence="2" id="KW-0732">Signal</keyword>
<dbReference type="InterPro" id="IPR015631">
    <property type="entry name" value="CD2/SLAM_rcpt"/>
</dbReference>
<dbReference type="Proteomes" id="UP001044222">
    <property type="component" value="Chromosome 9"/>
</dbReference>
<evidence type="ECO:0000256" key="2">
    <source>
        <dbReference type="ARBA" id="ARBA00022729"/>
    </source>
</evidence>
<keyword evidence="4" id="KW-0325">Glycoprotein</keyword>
<dbReference type="PANTHER" id="PTHR12080:SF59">
    <property type="entry name" value="HEPATIC AND GLIAL CELL ADHESION MOLECULE"/>
    <property type="match status" value="1"/>
</dbReference>
<dbReference type="EMBL" id="JAFIRN010000009">
    <property type="protein sequence ID" value="KAG5841711.1"/>
    <property type="molecule type" value="Genomic_DNA"/>
</dbReference>
<evidence type="ECO:0008006" key="7">
    <source>
        <dbReference type="Google" id="ProtNLM"/>
    </source>
</evidence>
<organism evidence="5 6">
    <name type="scientific">Anguilla anguilla</name>
    <name type="common">European freshwater eel</name>
    <name type="synonym">Muraena anguilla</name>
    <dbReference type="NCBI Taxonomy" id="7936"/>
    <lineage>
        <taxon>Eukaryota</taxon>
        <taxon>Metazoa</taxon>
        <taxon>Chordata</taxon>
        <taxon>Craniata</taxon>
        <taxon>Vertebrata</taxon>
        <taxon>Euteleostomi</taxon>
        <taxon>Actinopterygii</taxon>
        <taxon>Neopterygii</taxon>
        <taxon>Teleostei</taxon>
        <taxon>Anguilliformes</taxon>
        <taxon>Anguillidae</taxon>
        <taxon>Anguilla</taxon>
    </lineage>
</organism>
<evidence type="ECO:0000256" key="4">
    <source>
        <dbReference type="ARBA" id="ARBA00023180"/>
    </source>
</evidence>
<reference evidence="5" key="1">
    <citation type="submission" date="2021-01" db="EMBL/GenBank/DDBJ databases">
        <title>A chromosome-scale assembly of European eel, Anguilla anguilla.</title>
        <authorList>
            <person name="Henkel C."/>
            <person name="Jong-Raadsen S.A."/>
            <person name="Dufour S."/>
            <person name="Weltzien F.-A."/>
            <person name="Palstra A.P."/>
            <person name="Pelster B."/>
            <person name="Spaink H.P."/>
            <person name="Van Den Thillart G.E."/>
            <person name="Jansen H."/>
            <person name="Zahm M."/>
            <person name="Klopp C."/>
            <person name="Cedric C."/>
            <person name="Louis A."/>
            <person name="Berthelot C."/>
            <person name="Parey E."/>
            <person name="Roest Crollius H."/>
            <person name="Montfort J."/>
            <person name="Robinson-Rechavi M."/>
            <person name="Bucao C."/>
            <person name="Bouchez O."/>
            <person name="Gislard M."/>
            <person name="Lluch J."/>
            <person name="Milhes M."/>
            <person name="Lampietro C."/>
            <person name="Lopez Roques C."/>
            <person name="Donnadieu C."/>
            <person name="Braasch I."/>
            <person name="Desvignes T."/>
            <person name="Postlethwait J."/>
            <person name="Bobe J."/>
            <person name="Guiguen Y."/>
            <person name="Dirks R."/>
        </authorList>
    </citation>
    <scope>NUCLEOTIDE SEQUENCE</scope>
    <source>
        <strain evidence="5">Tag_6206</strain>
        <tissue evidence="5">Liver</tissue>
    </source>
</reference>
<dbReference type="GO" id="GO:0016020">
    <property type="term" value="C:membrane"/>
    <property type="evidence" value="ECO:0007669"/>
    <property type="project" value="UniProtKB-SubCell"/>
</dbReference>
<dbReference type="InterPro" id="IPR036179">
    <property type="entry name" value="Ig-like_dom_sf"/>
</dbReference>
<evidence type="ECO:0000313" key="5">
    <source>
        <dbReference type="EMBL" id="KAG5841711.1"/>
    </source>
</evidence>
<proteinExistence type="predicted"/>
<sequence length="152" mass="16472">MDTKRFGDRLRLNTTDGSLLINRAQMGDADTYTVEVSQGKSKHKAEVKLMIYERADRPILEVLTNTSGPQFCNVSVRCAALHGLWVESVCQLTSGKLVCQETARNDSAHSARLLITATRDAINCSSSNPASTSSAPLLPVTQVCQAYVPGTE</sequence>
<dbReference type="SUPFAM" id="SSF48726">
    <property type="entry name" value="Immunoglobulin"/>
    <property type="match status" value="1"/>
</dbReference>
<accession>A0A9D3M373</accession>
<protein>
    <recommendedName>
        <fullName evidence="7">Immunoglobulin I-set domain-containing protein</fullName>
    </recommendedName>
</protein>
<keyword evidence="6" id="KW-1185">Reference proteome</keyword>
<evidence type="ECO:0000313" key="6">
    <source>
        <dbReference type="Proteomes" id="UP001044222"/>
    </source>
</evidence>
<comment type="subcellular location">
    <subcellularLocation>
        <location evidence="1">Membrane</location>
    </subcellularLocation>
</comment>
<keyword evidence="3" id="KW-0472">Membrane</keyword>
<evidence type="ECO:0000256" key="3">
    <source>
        <dbReference type="ARBA" id="ARBA00023136"/>
    </source>
</evidence>
<dbReference type="InterPro" id="IPR013783">
    <property type="entry name" value="Ig-like_fold"/>
</dbReference>
<dbReference type="AlphaFoldDB" id="A0A9D3M373"/>
<evidence type="ECO:0000256" key="1">
    <source>
        <dbReference type="ARBA" id="ARBA00004370"/>
    </source>
</evidence>